<keyword evidence="2" id="KW-1185">Reference proteome</keyword>
<dbReference type="EMBL" id="CP019791">
    <property type="protein sequence ID" value="AQT67375.1"/>
    <property type="molecule type" value="Genomic_DNA"/>
</dbReference>
<gene>
    <name evidence="1" type="ORF">STSP2_00519</name>
</gene>
<dbReference type="Pfam" id="PF24716">
    <property type="entry name" value="WapI"/>
    <property type="match status" value="1"/>
</dbReference>
<dbReference type="AlphaFoldDB" id="A0A1U9NHU2"/>
<reference evidence="2" key="1">
    <citation type="submission" date="2017-02" db="EMBL/GenBank/DDBJ databases">
        <title>Comparative genomics and description of representatives of a novel lineage of planctomycetes thriving in anoxic sediments.</title>
        <authorList>
            <person name="Spring S."/>
            <person name="Bunk B."/>
            <person name="Sproer C."/>
        </authorList>
    </citation>
    <scope>NUCLEOTIDE SEQUENCE [LARGE SCALE GENOMIC DNA]</scope>
    <source>
        <strain evidence="2">ST-NAGAB-D1</strain>
    </source>
</reference>
<dbReference type="KEGG" id="alus:STSP2_00519"/>
<protein>
    <submittedName>
        <fullName evidence="1">Uncharacterized protein</fullName>
    </submittedName>
</protein>
<dbReference type="OrthoDB" id="1495261at2"/>
<name>A0A1U9NHU2_9BACT</name>
<accession>A0A1U9NHU2</accession>
<dbReference type="Proteomes" id="UP000189674">
    <property type="component" value="Chromosome"/>
</dbReference>
<dbReference type="RefSeq" id="WP_146659568.1">
    <property type="nucleotide sequence ID" value="NZ_CP019791.1"/>
</dbReference>
<evidence type="ECO:0000313" key="2">
    <source>
        <dbReference type="Proteomes" id="UP000189674"/>
    </source>
</evidence>
<dbReference type="InterPro" id="IPR056510">
    <property type="entry name" value="WapI"/>
</dbReference>
<organism evidence="1 2">
    <name type="scientific">Anaerohalosphaera lusitana</name>
    <dbReference type="NCBI Taxonomy" id="1936003"/>
    <lineage>
        <taxon>Bacteria</taxon>
        <taxon>Pseudomonadati</taxon>
        <taxon>Planctomycetota</taxon>
        <taxon>Phycisphaerae</taxon>
        <taxon>Sedimentisphaerales</taxon>
        <taxon>Anaerohalosphaeraceae</taxon>
        <taxon>Anaerohalosphaera</taxon>
    </lineage>
</organism>
<proteinExistence type="predicted"/>
<sequence length="121" mass="13445">MVPWGGLENWLNVTVHCGENGASVRVSGDIIHSTELMTFLVGIERLSKTVKGQVEMACMEPYLSVVLKAGDCGHIEIQVDITPDPAKQKHSFIFEIDQSYLPKLITDCKKVLEEYPMIGKP</sequence>
<evidence type="ECO:0000313" key="1">
    <source>
        <dbReference type="EMBL" id="AQT67375.1"/>
    </source>
</evidence>